<sequence length="219" mass="24792">MESEKELHLLNQIDKFKRRINEIQELANALDDDFRERLEELTEQKKALTAKNTALESRIFSISEECAHLKEMVGKLTAEKDVQQQPIEPQSNPLSESFVAEVHGLQDTVAVLEDDKKKLEAKIVEMEVDMIEIIKKAEELESTNTKLTEAFTSVSVEKKNLTRENKLLAEGVTALQAQLGTLAAPNVDPQERGNSLFSEIEAERQSLLKKKAEMEQEVC</sequence>
<evidence type="ECO:0000313" key="2">
    <source>
        <dbReference type="WBParaSite" id="ES5_v2.g27681.t1"/>
    </source>
</evidence>
<evidence type="ECO:0000313" key="1">
    <source>
        <dbReference type="Proteomes" id="UP000887579"/>
    </source>
</evidence>
<proteinExistence type="predicted"/>
<accession>A0AC34GDQ7</accession>
<protein>
    <submittedName>
        <fullName evidence="2">Uncharacterized protein</fullName>
    </submittedName>
</protein>
<reference evidence="2" key="1">
    <citation type="submission" date="2022-11" db="UniProtKB">
        <authorList>
            <consortium name="WormBaseParasite"/>
        </authorList>
    </citation>
    <scope>IDENTIFICATION</scope>
</reference>
<name>A0AC34GDQ7_9BILA</name>
<dbReference type="Proteomes" id="UP000887579">
    <property type="component" value="Unplaced"/>
</dbReference>
<organism evidence="1 2">
    <name type="scientific">Panagrolaimus sp. ES5</name>
    <dbReference type="NCBI Taxonomy" id="591445"/>
    <lineage>
        <taxon>Eukaryota</taxon>
        <taxon>Metazoa</taxon>
        <taxon>Ecdysozoa</taxon>
        <taxon>Nematoda</taxon>
        <taxon>Chromadorea</taxon>
        <taxon>Rhabditida</taxon>
        <taxon>Tylenchina</taxon>
        <taxon>Panagrolaimomorpha</taxon>
        <taxon>Panagrolaimoidea</taxon>
        <taxon>Panagrolaimidae</taxon>
        <taxon>Panagrolaimus</taxon>
    </lineage>
</organism>
<dbReference type="WBParaSite" id="ES5_v2.g27681.t1">
    <property type="protein sequence ID" value="ES5_v2.g27681.t1"/>
    <property type="gene ID" value="ES5_v2.g27681"/>
</dbReference>